<organism evidence="11 12">
    <name type="scientific">Magnusiomyces paraingens</name>
    <dbReference type="NCBI Taxonomy" id="2606893"/>
    <lineage>
        <taxon>Eukaryota</taxon>
        <taxon>Fungi</taxon>
        <taxon>Dikarya</taxon>
        <taxon>Ascomycota</taxon>
        <taxon>Saccharomycotina</taxon>
        <taxon>Dipodascomycetes</taxon>
        <taxon>Dipodascales</taxon>
        <taxon>Dipodascaceae</taxon>
        <taxon>Magnusiomyces</taxon>
    </lineage>
</organism>
<evidence type="ECO:0000256" key="5">
    <source>
        <dbReference type="ARBA" id="ARBA00022989"/>
    </source>
</evidence>
<gene>
    <name evidence="11" type="ORF">SAPINGB_P006109</name>
</gene>
<dbReference type="InterPro" id="IPR018047">
    <property type="entry name" value="Ammonium_transpt_CS"/>
</dbReference>
<feature type="compositionally biased region" description="Low complexity" evidence="8">
    <location>
        <begin position="662"/>
        <end position="681"/>
    </location>
</feature>
<keyword evidence="3" id="KW-0813">Transport</keyword>
<dbReference type="Gene3D" id="1.10.3430.10">
    <property type="entry name" value="Ammonium transporter AmtB like domains"/>
    <property type="match status" value="1"/>
</dbReference>
<dbReference type="OrthoDB" id="534912at2759"/>
<keyword evidence="6 9" id="KW-0472">Membrane</keyword>
<evidence type="ECO:0000256" key="1">
    <source>
        <dbReference type="ARBA" id="ARBA00004141"/>
    </source>
</evidence>
<feature type="transmembrane region" description="Helical" evidence="9">
    <location>
        <begin position="395"/>
        <end position="417"/>
    </location>
</feature>
<protein>
    <recommendedName>
        <fullName evidence="10">Ammonium transporter AmtB-like domain-containing protein</fullName>
    </recommendedName>
</protein>
<evidence type="ECO:0000256" key="4">
    <source>
        <dbReference type="ARBA" id="ARBA00022692"/>
    </source>
</evidence>
<evidence type="ECO:0000256" key="7">
    <source>
        <dbReference type="ARBA" id="ARBA00023177"/>
    </source>
</evidence>
<keyword evidence="7" id="KW-0924">Ammonia transport</keyword>
<dbReference type="GO" id="GO:0005886">
    <property type="term" value="C:plasma membrane"/>
    <property type="evidence" value="ECO:0007669"/>
    <property type="project" value="TreeGrafter"/>
</dbReference>
<dbReference type="PANTHER" id="PTHR43029:SF10">
    <property type="entry name" value="AMMONIUM TRANSPORTER MEP2"/>
    <property type="match status" value="1"/>
</dbReference>
<feature type="region of interest" description="Disordered" evidence="8">
    <location>
        <begin position="840"/>
        <end position="952"/>
    </location>
</feature>
<dbReference type="RefSeq" id="XP_031856714.1">
    <property type="nucleotide sequence ID" value="XM_032000823.1"/>
</dbReference>
<feature type="transmembrane region" description="Helical" evidence="9">
    <location>
        <begin position="312"/>
        <end position="333"/>
    </location>
</feature>
<feature type="compositionally biased region" description="Polar residues" evidence="8">
    <location>
        <begin position="748"/>
        <end position="757"/>
    </location>
</feature>
<feature type="compositionally biased region" description="Low complexity" evidence="8">
    <location>
        <begin position="766"/>
        <end position="777"/>
    </location>
</feature>
<feature type="transmembrane region" description="Helical" evidence="9">
    <location>
        <begin position="442"/>
        <end position="470"/>
    </location>
</feature>
<keyword evidence="5 9" id="KW-1133">Transmembrane helix</keyword>
<feature type="compositionally biased region" description="Basic and acidic residues" evidence="8">
    <location>
        <begin position="540"/>
        <end position="549"/>
    </location>
</feature>
<dbReference type="InterPro" id="IPR024041">
    <property type="entry name" value="NH4_transpt_AmtB-like_dom"/>
</dbReference>
<feature type="compositionally biased region" description="Polar residues" evidence="8">
    <location>
        <begin position="882"/>
        <end position="891"/>
    </location>
</feature>
<dbReference type="Pfam" id="PF00909">
    <property type="entry name" value="Ammonium_transp"/>
    <property type="match status" value="2"/>
</dbReference>
<feature type="compositionally biased region" description="Basic and acidic residues" evidence="8">
    <location>
        <begin position="853"/>
        <end position="878"/>
    </location>
</feature>
<evidence type="ECO:0000256" key="6">
    <source>
        <dbReference type="ARBA" id="ARBA00023136"/>
    </source>
</evidence>
<keyword evidence="12" id="KW-1185">Reference proteome</keyword>
<feature type="compositionally biased region" description="Polar residues" evidence="8">
    <location>
        <begin position="682"/>
        <end position="695"/>
    </location>
</feature>
<accession>A0A5E8C3B4</accession>
<dbReference type="PANTHER" id="PTHR43029">
    <property type="entry name" value="AMMONIUM TRANSPORTER MEP2"/>
    <property type="match status" value="1"/>
</dbReference>
<dbReference type="AlphaFoldDB" id="A0A5E8C3B4"/>
<evidence type="ECO:0000256" key="8">
    <source>
        <dbReference type="SAM" id="MobiDB-lite"/>
    </source>
</evidence>
<feature type="transmembrane region" description="Helical" evidence="9">
    <location>
        <begin position="340"/>
        <end position="358"/>
    </location>
</feature>
<feature type="transmembrane region" description="Helical" evidence="9">
    <location>
        <begin position="283"/>
        <end position="300"/>
    </location>
</feature>
<evidence type="ECO:0000259" key="10">
    <source>
        <dbReference type="Pfam" id="PF00909"/>
    </source>
</evidence>
<dbReference type="EMBL" id="CABVLU010000005">
    <property type="protein sequence ID" value="VVT58244.1"/>
    <property type="molecule type" value="Genomic_DNA"/>
</dbReference>
<feature type="compositionally biased region" description="Low complexity" evidence="8">
    <location>
        <begin position="597"/>
        <end position="632"/>
    </location>
</feature>
<comment type="similarity">
    <text evidence="2">Belongs to the ammonia transporter channel (TC 1.A.11.2) family.</text>
</comment>
<feature type="compositionally biased region" description="Basic and acidic residues" evidence="8">
    <location>
        <begin position="920"/>
        <end position="937"/>
    </location>
</feature>
<dbReference type="Proteomes" id="UP000398389">
    <property type="component" value="Unassembled WGS sequence"/>
</dbReference>
<feature type="domain" description="Ammonium transporter AmtB-like" evidence="10">
    <location>
        <begin position="278"/>
        <end position="497"/>
    </location>
</feature>
<dbReference type="InterPro" id="IPR001905">
    <property type="entry name" value="Ammonium_transpt"/>
</dbReference>
<feature type="region of interest" description="Disordered" evidence="8">
    <location>
        <begin position="521"/>
        <end position="564"/>
    </location>
</feature>
<comment type="subcellular location">
    <subcellularLocation>
        <location evidence="1">Membrane</location>
        <topology evidence="1">Multi-pass membrane protein</topology>
    </subcellularLocation>
</comment>
<feature type="transmembrane region" description="Helical" evidence="9">
    <location>
        <begin position="201"/>
        <end position="221"/>
    </location>
</feature>
<feature type="transmembrane region" description="Helical" evidence="9">
    <location>
        <begin position="22"/>
        <end position="49"/>
    </location>
</feature>
<evidence type="ECO:0000313" key="12">
    <source>
        <dbReference type="Proteomes" id="UP000398389"/>
    </source>
</evidence>
<dbReference type="GO" id="GO:0008519">
    <property type="term" value="F:ammonium channel activity"/>
    <property type="evidence" value="ECO:0007669"/>
    <property type="project" value="InterPro"/>
</dbReference>
<evidence type="ECO:0000256" key="9">
    <source>
        <dbReference type="SAM" id="Phobius"/>
    </source>
</evidence>
<evidence type="ECO:0000256" key="2">
    <source>
        <dbReference type="ARBA" id="ARBA00005887"/>
    </source>
</evidence>
<feature type="region of interest" description="Disordered" evidence="8">
    <location>
        <begin position="582"/>
        <end position="697"/>
    </location>
</feature>
<keyword evidence="4 9" id="KW-0812">Transmembrane</keyword>
<dbReference type="GeneID" id="43584923"/>
<reference evidence="11 12" key="1">
    <citation type="submission" date="2019-09" db="EMBL/GenBank/DDBJ databases">
        <authorList>
            <person name="Brejova B."/>
        </authorList>
    </citation>
    <scope>NUCLEOTIDE SEQUENCE [LARGE SCALE GENOMIC DNA]</scope>
</reference>
<feature type="transmembrane region" description="Helical" evidence="9">
    <location>
        <begin position="61"/>
        <end position="79"/>
    </location>
</feature>
<evidence type="ECO:0000256" key="3">
    <source>
        <dbReference type="ARBA" id="ARBA00022448"/>
    </source>
</evidence>
<feature type="domain" description="Ammonium transporter AmtB-like" evidence="10">
    <location>
        <begin position="30"/>
        <end position="227"/>
    </location>
</feature>
<sequence length="952" mass="101276">MPSLTVSVGSDNSNYEALTGEVYQVATIVFLSWAGFAIFFMIMGTGLFYSGLSPRKSALSQAAISLIAMAIIQIQWFVWGYSLTYSQTGATAYIGNLANAGFRNIFTLSNIANTTASATDSATSLGASAPNTILGKTAAVYGSMYACVTGALLIGAIADRGRVLPAMVFLFVWATIVYAPIACWSWNPNGWAAKLGYLDYAGGTPVHITAGYGALAYSLMLGKRAGMDAVWSSTRWIRFRRLLSRKVRSHHSESDDYNTSSSLASEKATDSALLALDARPHSVLLVVLGTALMWAGWMGFNAGASIVPTLRTLQAVINTNISGAMAGITWMLLDFRMGRKWSVVGFCSGVISGLVAITPAAGFVPAWSALIFGLVGGAAANGATKVKFLLGIDDALDIFAVHGIGGVTGNILTALFASKSIAALDTVTVIKGGWLDHHYVQLWFQIAGTLASSAYAFVMTAVLLFLIGLIPGLQLRVSRTADEAGGLDLSQHDEFAYDYVELVPDLPCSASELWPMIGGGQATTTGADTPGVGGVANNFHRSDDGKYEQAEYESSPPKPGSVHSIEKRSKFFRFNKKNHSAEKVSISKSSPTPPTSGPASSSVPIMSAITSSSSSPSPIPSSNTPVAPVVAPLSPSRRYSALSTQEMHPDDPLAPVSEQHVTPSDSISPAASATATVPPVSRTGTRPSYNRSESSGVVPLLRRSSNISEIVPDTIPSPLVPTSSYLHMHHHHQPIPPTSLRMRAGGSTENLHSTLSSGPILGHRPSLTGSLTGGSTSYNTPSYSPITTNFSPAVPSSLRRISRSGSFSDSLDNEEDDSTTYARIHNNLRIHEEPILASGLSTPASEASPNPDDTDRNDSDPEKSDTNNRDDARRKILDDQDQSSQRTSTTGLGERPGRVMGILSANRSGSTMSSYMLDGSDDRDRDRYRDHDRDHGNMRMTFSGFRPRASDE</sequence>
<dbReference type="InterPro" id="IPR029020">
    <property type="entry name" value="Ammonium/urea_transptr"/>
</dbReference>
<feature type="transmembrane region" description="Helical" evidence="9">
    <location>
        <begin position="163"/>
        <end position="181"/>
    </location>
</feature>
<dbReference type="PROSITE" id="PS01219">
    <property type="entry name" value="AMMONIUM_TRANSP"/>
    <property type="match status" value="1"/>
</dbReference>
<feature type="compositionally biased region" description="Polar residues" evidence="8">
    <location>
        <begin position="905"/>
        <end position="914"/>
    </location>
</feature>
<proteinExistence type="inferred from homology"/>
<feature type="transmembrane region" description="Helical" evidence="9">
    <location>
        <begin position="138"/>
        <end position="156"/>
    </location>
</feature>
<evidence type="ECO:0000313" key="11">
    <source>
        <dbReference type="EMBL" id="VVT58244.1"/>
    </source>
</evidence>
<dbReference type="SUPFAM" id="SSF111352">
    <property type="entry name" value="Ammonium transporter"/>
    <property type="match status" value="2"/>
</dbReference>
<feature type="region of interest" description="Disordered" evidence="8">
    <location>
        <begin position="748"/>
        <end position="780"/>
    </location>
</feature>
<name>A0A5E8C3B4_9ASCO</name>